<dbReference type="RefSeq" id="WP_266056330.1">
    <property type="nucleotide sequence ID" value="NZ_JAPFQN010000005.1"/>
</dbReference>
<organism evidence="1 2">
    <name type="scientific">Mangrovivirga halotolerans</name>
    <dbReference type="NCBI Taxonomy" id="2993936"/>
    <lineage>
        <taxon>Bacteria</taxon>
        <taxon>Pseudomonadati</taxon>
        <taxon>Bacteroidota</taxon>
        <taxon>Cytophagia</taxon>
        <taxon>Cytophagales</taxon>
        <taxon>Mangrovivirgaceae</taxon>
        <taxon>Mangrovivirga</taxon>
    </lineage>
</organism>
<reference evidence="1 2" key="1">
    <citation type="submission" date="2022-11" db="EMBL/GenBank/DDBJ databases">
        <title>The characterization of three novel Bacteroidetes species and genomic analysis of their roles in tidal elemental geochemical cycles.</title>
        <authorList>
            <person name="Ma K."/>
        </authorList>
    </citation>
    <scope>NUCLEOTIDE SEQUENCE [LARGE SCALE GENOMIC DNA]</scope>
    <source>
        <strain evidence="1 2">M17</strain>
    </source>
</reference>
<comment type="caution">
    <text evidence="1">The sequence shown here is derived from an EMBL/GenBank/DDBJ whole genome shotgun (WGS) entry which is preliminary data.</text>
</comment>
<dbReference type="InterPro" id="IPR045459">
    <property type="entry name" value="DUF5908"/>
</dbReference>
<accession>A0ABT3RQU7</accession>
<evidence type="ECO:0000313" key="1">
    <source>
        <dbReference type="EMBL" id="MCX2743871.1"/>
    </source>
</evidence>
<protein>
    <submittedName>
        <fullName evidence="1">DUF5908 family protein</fullName>
    </submittedName>
</protein>
<dbReference type="EMBL" id="JAPFQN010000005">
    <property type="protein sequence ID" value="MCX2743871.1"/>
    <property type="molecule type" value="Genomic_DNA"/>
</dbReference>
<dbReference type="Proteomes" id="UP001209885">
    <property type="component" value="Unassembled WGS sequence"/>
</dbReference>
<name>A0ABT3RQU7_9BACT</name>
<proteinExistence type="predicted"/>
<dbReference type="Pfam" id="PF19265">
    <property type="entry name" value="DUF5908"/>
    <property type="match status" value="1"/>
</dbReference>
<evidence type="ECO:0000313" key="2">
    <source>
        <dbReference type="Proteomes" id="UP001209885"/>
    </source>
</evidence>
<keyword evidence="2" id="KW-1185">Reference proteome</keyword>
<sequence length="60" mass="6794">MPVIIRNLIVNAEVGKAETRSKQAIQGGSQNAADSNKQRILRLEELTDHLLQILRDQNER</sequence>
<gene>
    <name evidence="1" type="ORF">OO013_08340</name>
</gene>